<keyword evidence="4" id="KW-0539">Nucleus</keyword>
<evidence type="ECO:0000313" key="7">
    <source>
        <dbReference type="EMBL" id="KAF7712806.1"/>
    </source>
</evidence>
<comment type="caution">
    <text evidence="7">The sequence shown here is derived from an EMBL/GenBank/DDBJ whole genome shotgun (WGS) entry which is preliminary data.</text>
</comment>
<keyword evidence="8" id="KW-1185">Reference proteome</keyword>
<name>A0A8J8WF01_9EURO</name>
<keyword evidence="3" id="KW-0804">Transcription</keyword>
<dbReference type="InterPro" id="IPR001138">
    <property type="entry name" value="Zn2Cys6_DnaBD"/>
</dbReference>
<dbReference type="AlphaFoldDB" id="A0A8J8WF01"/>
<feature type="domain" description="Zn(2)-C6 fungal-type" evidence="6">
    <location>
        <begin position="10"/>
        <end position="38"/>
    </location>
</feature>
<dbReference type="CDD" id="cd00067">
    <property type="entry name" value="GAL4"/>
    <property type="match status" value="1"/>
</dbReference>
<proteinExistence type="predicted"/>
<feature type="compositionally biased region" description="Low complexity" evidence="5">
    <location>
        <begin position="65"/>
        <end position="76"/>
    </location>
</feature>
<dbReference type="SMART" id="SM00066">
    <property type="entry name" value="GAL4"/>
    <property type="match status" value="1"/>
</dbReference>
<dbReference type="GO" id="GO:0000981">
    <property type="term" value="F:DNA-binding transcription factor activity, RNA polymerase II-specific"/>
    <property type="evidence" value="ECO:0007669"/>
    <property type="project" value="InterPro"/>
</dbReference>
<dbReference type="InterPro" id="IPR036864">
    <property type="entry name" value="Zn2-C6_fun-type_DNA-bd_sf"/>
</dbReference>
<keyword evidence="2" id="KW-0238">DNA-binding</keyword>
<evidence type="ECO:0000259" key="6">
    <source>
        <dbReference type="PROSITE" id="PS50048"/>
    </source>
</evidence>
<gene>
    <name evidence="7" type="ORF">PECM_002046</name>
</gene>
<evidence type="ECO:0000256" key="2">
    <source>
        <dbReference type="ARBA" id="ARBA00023125"/>
    </source>
</evidence>
<feature type="region of interest" description="Disordered" evidence="5">
    <location>
        <begin position="56"/>
        <end position="76"/>
    </location>
</feature>
<sequence length="513" mass="57290">MVGVGGRSKGCKTCRRRRVKCDETKPTCTRCQKAGYECDGYVQFAEFIDVTAQVSHKRPSKRDSTSAASTPCSPSAGRSLSAGGWSLTSSSHSSVIGVPVGSISVNPPWDEQSVFTSHLVNKLFTWHEDSSSRQSAAWIDVLLQGPHDEASLSFSSVNALATAYFAKIHREPDLMKKGAKFYAKALQALQNDLHDPTLAMGNDLLVAIICMAIYEMVAWTQPTSWLHHYRGLAQLTALRGPRRHQSGVALALLPTLRSCITVGYLLERKHCFLESPEWKTLPWAKSGLDAKLPIDELQDLLCDLPGQLEDVDKILTWEKDELSKAALHSALCSRIFATLEALYAWRWKWEQMYPCCTYLVEPGGPDPETLLPIPPNPFTSVIWFTDPYRAQELMTYNTIRLIATRSLETIGVHVGNTMSDRPQSDPLLPMEGTRNEVAVEICRMVDYHLHSLRRSSGAFMLIFPLNVAHLHLDQDSGEIKTWLEAVMAVVADSHGFEVGRRENMPRQLHSSKR</sequence>
<protein>
    <submittedName>
        <fullName evidence="7">Fungal Zn(2)-Cys(6) binuclear cluster domain-containing protein</fullName>
    </submittedName>
</protein>
<dbReference type="GO" id="GO:0003677">
    <property type="term" value="F:DNA binding"/>
    <property type="evidence" value="ECO:0007669"/>
    <property type="project" value="UniProtKB-KW"/>
</dbReference>
<dbReference type="Pfam" id="PF11951">
    <property type="entry name" value="Fungal_trans_2"/>
    <property type="match status" value="1"/>
</dbReference>
<dbReference type="Proteomes" id="UP000631181">
    <property type="component" value="Unassembled WGS sequence"/>
</dbReference>
<dbReference type="InterPro" id="IPR053178">
    <property type="entry name" value="Osmoadaptation_assoc"/>
</dbReference>
<dbReference type="SUPFAM" id="SSF57701">
    <property type="entry name" value="Zn2/Cys6 DNA-binding domain"/>
    <property type="match status" value="1"/>
</dbReference>
<dbReference type="GO" id="GO:0008270">
    <property type="term" value="F:zinc ion binding"/>
    <property type="evidence" value="ECO:0007669"/>
    <property type="project" value="InterPro"/>
</dbReference>
<evidence type="ECO:0000256" key="1">
    <source>
        <dbReference type="ARBA" id="ARBA00023015"/>
    </source>
</evidence>
<reference evidence="7" key="1">
    <citation type="journal article" date="2020" name="Front. Microbiol.">
        <title>Gene regulatory networks of Penicillium echinulatum 2HH and Penicillium oxalicum 114-2 inferred by a computational biology approach.</title>
        <authorList>
            <person name="Lenz A.R."/>
            <person name="Galan-Vasquez E."/>
            <person name="Balbinot E."/>
            <person name="De Abreu F.P."/>
            <person name="De Oliveira N.S."/>
            <person name="Da Rosa L.O."/>
            <person name="De Avila E Silva S."/>
            <person name="Camassola M."/>
            <person name="Dillon A.J.P."/>
            <person name="Perez-Rueda E."/>
        </authorList>
    </citation>
    <scope>NUCLEOTIDE SEQUENCE</scope>
    <source>
        <strain evidence="7">S1M29</strain>
    </source>
</reference>
<evidence type="ECO:0000256" key="4">
    <source>
        <dbReference type="ARBA" id="ARBA00023242"/>
    </source>
</evidence>
<accession>A0A8J8WF01</accession>
<dbReference type="PANTHER" id="PTHR38111:SF2">
    <property type="entry name" value="FINGER DOMAIN PROTEIN, PUTATIVE (AFU_ORTHOLOGUE AFUA_1G01560)-RELATED"/>
    <property type="match status" value="1"/>
</dbReference>
<dbReference type="Pfam" id="PF00172">
    <property type="entry name" value="Zn_clus"/>
    <property type="match status" value="1"/>
</dbReference>
<dbReference type="EMBL" id="WIWV01000149">
    <property type="protein sequence ID" value="KAF7712806.1"/>
    <property type="molecule type" value="Genomic_DNA"/>
</dbReference>
<organism evidence="7 8">
    <name type="scientific">Penicillium ucsense</name>
    <dbReference type="NCBI Taxonomy" id="2839758"/>
    <lineage>
        <taxon>Eukaryota</taxon>
        <taxon>Fungi</taxon>
        <taxon>Dikarya</taxon>
        <taxon>Ascomycota</taxon>
        <taxon>Pezizomycotina</taxon>
        <taxon>Eurotiomycetes</taxon>
        <taxon>Eurotiomycetidae</taxon>
        <taxon>Eurotiales</taxon>
        <taxon>Aspergillaceae</taxon>
        <taxon>Penicillium</taxon>
    </lineage>
</organism>
<evidence type="ECO:0000256" key="5">
    <source>
        <dbReference type="SAM" id="MobiDB-lite"/>
    </source>
</evidence>
<evidence type="ECO:0000313" key="8">
    <source>
        <dbReference type="Proteomes" id="UP000631181"/>
    </source>
</evidence>
<dbReference type="OrthoDB" id="3525185at2759"/>
<evidence type="ECO:0000256" key="3">
    <source>
        <dbReference type="ARBA" id="ARBA00023163"/>
    </source>
</evidence>
<dbReference type="PROSITE" id="PS00463">
    <property type="entry name" value="ZN2_CY6_FUNGAL_1"/>
    <property type="match status" value="1"/>
</dbReference>
<dbReference type="PANTHER" id="PTHR38111">
    <property type="entry name" value="ZN(2)-C6 FUNGAL-TYPE DOMAIN-CONTAINING PROTEIN-RELATED"/>
    <property type="match status" value="1"/>
</dbReference>
<dbReference type="InterPro" id="IPR021858">
    <property type="entry name" value="Fun_TF"/>
</dbReference>
<keyword evidence="1" id="KW-0805">Transcription regulation</keyword>
<dbReference type="Gene3D" id="4.10.240.10">
    <property type="entry name" value="Zn(2)-C6 fungal-type DNA-binding domain"/>
    <property type="match status" value="1"/>
</dbReference>
<dbReference type="PROSITE" id="PS50048">
    <property type="entry name" value="ZN2_CY6_FUNGAL_2"/>
    <property type="match status" value="1"/>
</dbReference>